<keyword evidence="7" id="KW-0325">Glycoprotein</keyword>
<dbReference type="InterPro" id="IPR050645">
    <property type="entry name" value="Histidine_acid_phosphatase"/>
</dbReference>
<dbReference type="InterPro" id="IPR000560">
    <property type="entry name" value="His_Pase_clade-2"/>
</dbReference>
<evidence type="ECO:0000313" key="8">
    <source>
        <dbReference type="Proteomes" id="UP000887574"/>
    </source>
</evidence>
<accession>A0A915ESG5</accession>
<dbReference type="CDD" id="cd07061">
    <property type="entry name" value="HP_HAP_like"/>
    <property type="match status" value="1"/>
</dbReference>
<comment type="catalytic activity">
    <reaction evidence="1">
        <text>a phosphate monoester + H2O = an alcohol + phosphate</text>
        <dbReference type="Rhea" id="RHEA:15017"/>
        <dbReference type="ChEBI" id="CHEBI:15377"/>
        <dbReference type="ChEBI" id="CHEBI:30879"/>
        <dbReference type="ChEBI" id="CHEBI:43474"/>
        <dbReference type="ChEBI" id="CHEBI:67140"/>
        <dbReference type="EC" id="3.1.3.2"/>
    </reaction>
</comment>
<evidence type="ECO:0000313" key="9">
    <source>
        <dbReference type="WBParaSite" id="jg9318.1"/>
    </source>
</evidence>
<keyword evidence="5" id="KW-0378">Hydrolase</keyword>
<organism evidence="8 9">
    <name type="scientific">Ditylenchus dipsaci</name>
    <dbReference type="NCBI Taxonomy" id="166011"/>
    <lineage>
        <taxon>Eukaryota</taxon>
        <taxon>Metazoa</taxon>
        <taxon>Ecdysozoa</taxon>
        <taxon>Nematoda</taxon>
        <taxon>Chromadorea</taxon>
        <taxon>Rhabditida</taxon>
        <taxon>Tylenchina</taxon>
        <taxon>Tylenchomorpha</taxon>
        <taxon>Sphaerularioidea</taxon>
        <taxon>Anguinidae</taxon>
        <taxon>Anguininae</taxon>
        <taxon>Ditylenchus</taxon>
    </lineage>
</organism>
<dbReference type="EC" id="3.1.3.2" evidence="3"/>
<dbReference type="Gene3D" id="3.40.50.1240">
    <property type="entry name" value="Phosphoglycerate mutase-like"/>
    <property type="match status" value="1"/>
</dbReference>
<dbReference type="SUPFAM" id="SSF53254">
    <property type="entry name" value="Phosphoglycerate mutase-like"/>
    <property type="match status" value="1"/>
</dbReference>
<dbReference type="PANTHER" id="PTHR11567">
    <property type="entry name" value="ACID PHOSPHATASE-RELATED"/>
    <property type="match status" value="1"/>
</dbReference>
<evidence type="ECO:0000256" key="6">
    <source>
        <dbReference type="ARBA" id="ARBA00023157"/>
    </source>
</evidence>
<evidence type="ECO:0000256" key="1">
    <source>
        <dbReference type="ARBA" id="ARBA00000032"/>
    </source>
</evidence>
<name>A0A915ESG5_9BILA</name>
<protein>
    <recommendedName>
        <fullName evidence="3">acid phosphatase</fullName>
        <ecNumber evidence="3">3.1.3.2</ecNumber>
    </recommendedName>
</protein>
<evidence type="ECO:0000256" key="2">
    <source>
        <dbReference type="ARBA" id="ARBA00005375"/>
    </source>
</evidence>
<sequence>MDPRNSCNEIGDVKSLLRSFNALSLLPASEVFLRFDELVAEMKIKIKGQIIPAQKAEPLRGFPSLSFDPHLHFASDDTSSAGLLASQVRKNFSKSAILVAWRHGDRSPTTTWKNDVNQEDVWPQGWGQLSTLGIAQHVTLGKKLRKRYIQQLQFVSESFKQHEIYMRSTDFNRTLASSMANLIGFYGETIGSDSQHQWPASYIPVHTVAASTDYICVPDNYCSRREQLVKLWTYTPEYKKLIKEKGWVFDQLTQLCGQPIELRKIHLVADTLFIENLWQKTLPIQYPKWANASLLMEIEHIKVMYEAWMSGKMKSYQGVDFGVEMAKLQGGAFLWDIINRMQHKVECLKRAEDGEGASDACKWMDRLKYYTYSVHDSTIAGLFATFGFNKTNYDKDGWPEYSACVTLELWQRPDKSFYLKVLYWMSGSDTVVKDMTADIVGCGEQCDLEIFVQRSVQYKPEPDLQTVGIRSLVSVSCLLLNFFEPRAVQLPVNRKAHGVNIGYWSDFCLLHVHLLIGSTKSCCVSS</sequence>
<dbReference type="WBParaSite" id="jg9318.1">
    <property type="protein sequence ID" value="jg9318.1"/>
    <property type="gene ID" value="jg9318"/>
</dbReference>
<dbReference type="Proteomes" id="UP000887574">
    <property type="component" value="Unplaced"/>
</dbReference>
<keyword evidence="4" id="KW-0732">Signal</keyword>
<dbReference type="PANTHER" id="PTHR11567:SF211">
    <property type="entry name" value="PROSTATIC ACID PHOSPHATASE"/>
    <property type="match status" value="1"/>
</dbReference>
<proteinExistence type="inferred from homology"/>
<keyword evidence="6" id="KW-1015">Disulfide bond</keyword>
<evidence type="ECO:0000256" key="4">
    <source>
        <dbReference type="ARBA" id="ARBA00022729"/>
    </source>
</evidence>
<comment type="similarity">
    <text evidence="2">Belongs to the histidine acid phosphatase family.</text>
</comment>
<keyword evidence="8" id="KW-1185">Reference proteome</keyword>
<dbReference type="AlphaFoldDB" id="A0A915ESG5"/>
<evidence type="ECO:0000256" key="3">
    <source>
        <dbReference type="ARBA" id="ARBA00012646"/>
    </source>
</evidence>
<dbReference type="Pfam" id="PF00328">
    <property type="entry name" value="His_Phos_2"/>
    <property type="match status" value="1"/>
</dbReference>
<evidence type="ECO:0000256" key="7">
    <source>
        <dbReference type="ARBA" id="ARBA00023180"/>
    </source>
</evidence>
<reference evidence="9" key="1">
    <citation type="submission" date="2022-11" db="UniProtKB">
        <authorList>
            <consortium name="WormBaseParasite"/>
        </authorList>
    </citation>
    <scope>IDENTIFICATION</scope>
</reference>
<dbReference type="InterPro" id="IPR029033">
    <property type="entry name" value="His_PPase_superfam"/>
</dbReference>
<dbReference type="GO" id="GO:0003993">
    <property type="term" value="F:acid phosphatase activity"/>
    <property type="evidence" value="ECO:0007669"/>
    <property type="project" value="UniProtKB-EC"/>
</dbReference>
<evidence type="ECO:0000256" key="5">
    <source>
        <dbReference type="ARBA" id="ARBA00022801"/>
    </source>
</evidence>